<name>A0AAN9QY25_PHACN</name>
<dbReference type="GO" id="GO:0006353">
    <property type="term" value="P:DNA-templated transcription termination"/>
    <property type="evidence" value="ECO:0007669"/>
    <property type="project" value="UniProtKB-KW"/>
</dbReference>
<dbReference type="PANTHER" id="PTHR13068">
    <property type="entry name" value="CGI-12 PROTEIN-RELATED"/>
    <property type="match status" value="1"/>
</dbReference>
<keyword evidence="5" id="KW-1185">Reference proteome</keyword>
<reference evidence="4 5" key="1">
    <citation type="submission" date="2024-01" db="EMBL/GenBank/DDBJ databases">
        <title>The genomes of 5 underutilized Papilionoideae crops provide insights into root nodulation and disease resistanc.</title>
        <authorList>
            <person name="Jiang F."/>
        </authorList>
    </citation>
    <scope>NUCLEOTIDE SEQUENCE [LARGE SCALE GENOMIC DNA]</scope>
    <source>
        <strain evidence="4">JINMINGXINNONG_FW02</strain>
        <tissue evidence="4">Leaves</tissue>
    </source>
</reference>
<dbReference type="SMART" id="SM00733">
    <property type="entry name" value="Mterf"/>
    <property type="match status" value="5"/>
</dbReference>
<evidence type="ECO:0000256" key="1">
    <source>
        <dbReference type="ARBA" id="ARBA00007692"/>
    </source>
</evidence>
<dbReference type="InterPro" id="IPR038538">
    <property type="entry name" value="MTERF_sf"/>
</dbReference>
<dbReference type="Pfam" id="PF02536">
    <property type="entry name" value="mTERF"/>
    <property type="match status" value="1"/>
</dbReference>
<dbReference type="InterPro" id="IPR003690">
    <property type="entry name" value="MTERF"/>
</dbReference>
<dbReference type="Gene3D" id="1.25.70.10">
    <property type="entry name" value="Transcription termination factor 3, mitochondrial"/>
    <property type="match status" value="1"/>
</dbReference>
<dbReference type="AlphaFoldDB" id="A0AAN9QY25"/>
<comment type="caution">
    <text evidence="4">The sequence shown here is derived from an EMBL/GenBank/DDBJ whole genome shotgun (WGS) entry which is preliminary data.</text>
</comment>
<dbReference type="EMBL" id="JAYMYR010000007">
    <property type="protein sequence ID" value="KAK7354800.1"/>
    <property type="molecule type" value="Genomic_DNA"/>
</dbReference>
<proteinExistence type="inferred from homology"/>
<evidence type="ECO:0000256" key="3">
    <source>
        <dbReference type="ARBA" id="ARBA00022946"/>
    </source>
</evidence>
<protein>
    <submittedName>
        <fullName evidence="4">Uncharacterized protein</fullName>
    </submittedName>
</protein>
<evidence type="ECO:0000313" key="4">
    <source>
        <dbReference type="EMBL" id="KAK7354800.1"/>
    </source>
</evidence>
<dbReference type="FunFam" id="1.25.70.10:FF:000001">
    <property type="entry name" value="Mitochondrial transcription termination factor-like"/>
    <property type="match status" value="1"/>
</dbReference>
<evidence type="ECO:0000313" key="5">
    <source>
        <dbReference type="Proteomes" id="UP001374584"/>
    </source>
</evidence>
<dbReference type="PANTHER" id="PTHR13068:SF172">
    <property type="entry name" value="TRANSCRIPTION TERMINATION FACTOR FAMILY PROTEIN"/>
    <property type="match status" value="1"/>
</dbReference>
<keyword evidence="3" id="KW-0809">Transit peptide</keyword>
<keyword evidence="2" id="KW-0804">Transcription</keyword>
<dbReference type="GO" id="GO:0003676">
    <property type="term" value="F:nucleic acid binding"/>
    <property type="evidence" value="ECO:0007669"/>
    <property type="project" value="InterPro"/>
</dbReference>
<keyword evidence="2" id="KW-0806">Transcription termination</keyword>
<organism evidence="4 5">
    <name type="scientific">Phaseolus coccineus</name>
    <name type="common">Scarlet runner bean</name>
    <name type="synonym">Phaseolus multiflorus</name>
    <dbReference type="NCBI Taxonomy" id="3886"/>
    <lineage>
        <taxon>Eukaryota</taxon>
        <taxon>Viridiplantae</taxon>
        <taxon>Streptophyta</taxon>
        <taxon>Embryophyta</taxon>
        <taxon>Tracheophyta</taxon>
        <taxon>Spermatophyta</taxon>
        <taxon>Magnoliopsida</taxon>
        <taxon>eudicotyledons</taxon>
        <taxon>Gunneridae</taxon>
        <taxon>Pentapetalae</taxon>
        <taxon>rosids</taxon>
        <taxon>fabids</taxon>
        <taxon>Fabales</taxon>
        <taxon>Fabaceae</taxon>
        <taxon>Papilionoideae</taxon>
        <taxon>50 kb inversion clade</taxon>
        <taxon>NPAAA clade</taxon>
        <taxon>indigoferoid/millettioid clade</taxon>
        <taxon>Phaseoleae</taxon>
        <taxon>Phaseolus</taxon>
    </lineage>
</organism>
<dbReference type="Proteomes" id="UP001374584">
    <property type="component" value="Unassembled WGS sequence"/>
</dbReference>
<sequence>MFQSQRFKPVLLYLNSLTITPLQTPKPKNPFPSILSLKHTSNASQQHPFTVSYLVNDCGFSPETALKASKFIQFETPEKPDSVIAFFRDNGFSNTQINSIVRRAPNVLTCDPHKRIFPKFEFLLSKGASRSDIVELVSRSPRILYSSLENNIVPSYELMRKFLQTDEKTMDCIRSCGHFFGTDRVVHNVKLLVDYGVTDPVIAFLLRRRVSIILCSALKRTLDEVKEMGFDPTKLSFAIALLAKKTIPKLRWERKVEAFKRWGWSEELVLSVFKRQPLVMLVSQDKIDRIMRFWVKQSGWDYLALTRKPEIFGFSLERRIIPRALVVQYLLRKGLRGKSASLLTPFSVSEKEFIEKYVMRFKEETSELLKLYQMSVQGLKEDDKMVNS</sequence>
<gene>
    <name evidence="4" type="ORF">VNO80_20295</name>
</gene>
<keyword evidence="2" id="KW-0805">Transcription regulation</keyword>
<comment type="similarity">
    <text evidence="1">Belongs to the mTERF family.</text>
</comment>
<evidence type="ECO:0000256" key="2">
    <source>
        <dbReference type="ARBA" id="ARBA00022472"/>
    </source>
</evidence>
<accession>A0AAN9QY25</accession>